<feature type="region of interest" description="Disordered" evidence="1">
    <location>
        <begin position="57"/>
        <end position="114"/>
    </location>
</feature>
<gene>
    <name evidence="2" type="ORF">UY3_08307</name>
</gene>
<reference evidence="3" key="1">
    <citation type="journal article" date="2013" name="Nat. Genet.">
        <title>The draft genomes of soft-shell turtle and green sea turtle yield insights into the development and evolution of the turtle-specific body plan.</title>
        <authorList>
            <person name="Wang Z."/>
            <person name="Pascual-Anaya J."/>
            <person name="Zadissa A."/>
            <person name="Li W."/>
            <person name="Niimura Y."/>
            <person name="Huang Z."/>
            <person name="Li C."/>
            <person name="White S."/>
            <person name="Xiong Z."/>
            <person name="Fang D."/>
            <person name="Wang B."/>
            <person name="Ming Y."/>
            <person name="Chen Y."/>
            <person name="Zheng Y."/>
            <person name="Kuraku S."/>
            <person name="Pignatelli M."/>
            <person name="Herrero J."/>
            <person name="Beal K."/>
            <person name="Nozawa M."/>
            <person name="Li Q."/>
            <person name="Wang J."/>
            <person name="Zhang H."/>
            <person name="Yu L."/>
            <person name="Shigenobu S."/>
            <person name="Wang J."/>
            <person name="Liu J."/>
            <person name="Flicek P."/>
            <person name="Searle S."/>
            <person name="Wang J."/>
            <person name="Kuratani S."/>
            <person name="Yin Y."/>
            <person name="Aken B."/>
            <person name="Zhang G."/>
            <person name="Irie N."/>
        </authorList>
    </citation>
    <scope>NUCLEOTIDE SEQUENCE [LARGE SCALE GENOMIC DNA]</scope>
</reference>
<feature type="compositionally biased region" description="Low complexity" evidence="1">
    <location>
        <begin position="80"/>
        <end position="90"/>
    </location>
</feature>
<accession>M7BQW6</accession>
<dbReference type="EMBL" id="KB532022">
    <property type="protein sequence ID" value="EMP34478.1"/>
    <property type="molecule type" value="Genomic_DNA"/>
</dbReference>
<evidence type="ECO:0000313" key="2">
    <source>
        <dbReference type="EMBL" id="EMP34478.1"/>
    </source>
</evidence>
<feature type="compositionally biased region" description="Basic and acidic residues" evidence="1">
    <location>
        <begin position="7"/>
        <end position="25"/>
    </location>
</feature>
<dbReference type="AlphaFoldDB" id="M7BQW6"/>
<organism evidence="2 3">
    <name type="scientific">Chelonia mydas</name>
    <name type="common">Green sea-turtle</name>
    <name type="synonym">Chelonia agassizi</name>
    <dbReference type="NCBI Taxonomy" id="8469"/>
    <lineage>
        <taxon>Eukaryota</taxon>
        <taxon>Metazoa</taxon>
        <taxon>Chordata</taxon>
        <taxon>Craniata</taxon>
        <taxon>Vertebrata</taxon>
        <taxon>Euteleostomi</taxon>
        <taxon>Archelosauria</taxon>
        <taxon>Testudinata</taxon>
        <taxon>Testudines</taxon>
        <taxon>Cryptodira</taxon>
        <taxon>Durocryptodira</taxon>
        <taxon>Americhelydia</taxon>
        <taxon>Chelonioidea</taxon>
        <taxon>Cheloniidae</taxon>
        <taxon>Chelonia</taxon>
    </lineage>
</organism>
<dbReference type="Proteomes" id="UP000031443">
    <property type="component" value="Unassembled WGS sequence"/>
</dbReference>
<keyword evidence="3" id="KW-1185">Reference proteome</keyword>
<feature type="compositionally biased region" description="Pro residues" evidence="1">
    <location>
        <begin position="63"/>
        <end position="79"/>
    </location>
</feature>
<proteinExistence type="predicted"/>
<protein>
    <submittedName>
        <fullName evidence="2">Uncharacterized protein</fullName>
    </submittedName>
</protein>
<evidence type="ECO:0000256" key="1">
    <source>
        <dbReference type="SAM" id="MobiDB-lite"/>
    </source>
</evidence>
<name>M7BQW6_CHEMY</name>
<evidence type="ECO:0000313" key="3">
    <source>
        <dbReference type="Proteomes" id="UP000031443"/>
    </source>
</evidence>
<sequence length="148" mass="16701">MMHSVAKKQELKEWRDSKKRDRKENAACQNEATEQLFNIMECQEDTLQTILALQTEQLHTRPPLQPLPQNPFPMSPQTPPTQSYQPPGSSLYLRHSSPPPSQSSTVDSHYPLHSTPIPLQFSPAEVQHCIPKEKVGYDCDKAPVGTVT</sequence>
<feature type="region of interest" description="Disordered" evidence="1">
    <location>
        <begin position="1"/>
        <end position="27"/>
    </location>
</feature>